<gene>
    <name evidence="1" type="ordered locus">MHLP_01315</name>
</gene>
<reference evidence="1 2" key="1">
    <citation type="journal article" date="2012" name="J. Bacteriol.">
        <title>Genome Sequence of "Candidatus Mycoplasma haemolamae" Strain Purdue, a Red Blood Cell Pathogen of Alpacas (Vicugna pacos) and Llamas (Lama glama).</title>
        <authorList>
            <person name="Guimaraes A.M."/>
            <person name="Toth B."/>
            <person name="Santos A.P."/>
            <person name="do Nascimento N.C."/>
            <person name="Kritchevsky J.E."/>
            <person name="Messick J.B."/>
        </authorList>
    </citation>
    <scope>NUCLEOTIDE SEQUENCE [LARGE SCALE GENOMIC DNA]</scope>
    <source>
        <strain evidence="1 2">Purdue</strain>
    </source>
</reference>
<dbReference type="HOGENOM" id="CLU_139119_1_0_14"/>
<dbReference type="Proteomes" id="UP000006502">
    <property type="component" value="Chromosome"/>
</dbReference>
<keyword evidence="2" id="KW-1185">Reference proteome</keyword>
<dbReference type="STRING" id="1212765.MHLP_01315"/>
<name>I7BJ32_MYCHA</name>
<evidence type="ECO:0000313" key="2">
    <source>
        <dbReference type="Proteomes" id="UP000006502"/>
    </source>
</evidence>
<evidence type="ECO:0000313" key="1">
    <source>
        <dbReference type="EMBL" id="AFO51843.1"/>
    </source>
</evidence>
<organism evidence="1 2">
    <name type="scientific">Mycoplasma haematolamae (strain Purdue)</name>
    <dbReference type="NCBI Taxonomy" id="1212765"/>
    <lineage>
        <taxon>Bacteria</taxon>
        <taxon>Bacillati</taxon>
        <taxon>Mycoplasmatota</taxon>
        <taxon>Mollicutes</taxon>
        <taxon>Mycoplasmataceae</taxon>
        <taxon>Mycoplasma</taxon>
    </lineage>
</organism>
<dbReference type="KEGG" id="mhl:MHLP_01315"/>
<proteinExistence type="predicted"/>
<protein>
    <submittedName>
        <fullName evidence="1">Uncharacterized protein</fullName>
    </submittedName>
</protein>
<dbReference type="AlphaFoldDB" id="I7BJ32"/>
<dbReference type="EMBL" id="CP003731">
    <property type="protein sequence ID" value="AFO51843.1"/>
    <property type="molecule type" value="Genomic_DNA"/>
</dbReference>
<accession>I7BJ32</accession>
<dbReference type="PATRIC" id="fig|1212765.3.peg.294"/>
<sequence length="150" mass="15572">MFKEVAFGAVGLGTLGGAGAASGFFGRTILETTGLIVPAQVTYTVITGDGNSDTQTITCRSEEGKYPSLSLTSKGGDYLLRARLSCTSSDTKPLNTIKLTLESSNEVICQKSGGFGTYQTIKCSCSGKTLSATKEQGNPPKESVVITLKG</sequence>
<reference evidence="2" key="2">
    <citation type="submission" date="2012-07" db="EMBL/GenBank/DDBJ databases">
        <title>Complete genome sequence of 'Candidatus Mycoplasma haemolamae'.</title>
        <authorList>
            <person name="Guimaraes A.M.S."/>
            <person name="Toth B."/>
            <person name="Santos A.P."/>
            <person name="Nascimento N.C."/>
            <person name="Sojka J.E."/>
            <person name="Messick J.B."/>
        </authorList>
    </citation>
    <scope>NUCLEOTIDE SEQUENCE [LARGE SCALE GENOMIC DNA]</scope>
    <source>
        <strain evidence="2">Purdue</strain>
    </source>
</reference>